<dbReference type="EMBL" id="CP033928">
    <property type="protein sequence ID" value="AZA60495.1"/>
    <property type="molecule type" value="Genomic_DNA"/>
</dbReference>
<reference evidence="2 3" key="1">
    <citation type="submission" date="2018-11" db="EMBL/GenBank/DDBJ databases">
        <title>Proposal to divide the Flavobacteriaceae and reorganize its genera based on Amino Acid Identity values calculated from whole genome sequences.</title>
        <authorList>
            <person name="Nicholson A.C."/>
            <person name="Gulvik C.A."/>
            <person name="Whitney A.M."/>
            <person name="Humrighouse B.W."/>
            <person name="Bell M."/>
            <person name="Holmes B."/>
            <person name="Steigerwalt A."/>
            <person name="Villarma A."/>
            <person name="Sheth M."/>
            <person name="Batra D."/>
            <person name="Pryor J."/>
            <person name="Bernardet J.-F."/>
            <person name="Hugo C."/>
            <person name="Kampfer P."/>
            <person name="Newman J."/>
            <person name="Mcquiston J.R."/>
        </authorList>
    </citation>
    <scope>NUCLEOTIDE SEQUENCE [LARGE SCALE GENOMIC DNA]</scope>
    <source>
        <strain evidence="2 3">G0211</strain>
    </source>
</reference>
<feature type="coiled-coil region" evidence="1">
    <location>
        <begin position="1"/>
        <end position="35"/>
    </location>
</feature>
<evidence type="ECO:0000313" key="2">
    <source>
        <dbReference type="EMBL" id="AZA60495.1"/>
    </source>
</evidence>
<name>A0A3G6N3K3_9FLAO</name>
<evidence type="ECO:0000313" key="3">
    <source>
        <dbReference type="Proteomes" id="UP000269076"/>
    </source>
</evidence>
<accession>A0A3G6N3K3</accession>
<keyword evidence="1" id="KW-0175">Coiled coil</keyword>
<evidence type="ECO:0000256" key="1">
    <source>
        <dbReference type="SAM" id="Coils"/>
    </source>
</evidence>
<protein>
    <submittedName>
        <fullName evidence="2">Uncharacterized protein</fullName>
    </submittedName>
</protein>
<sequence>MQMKEENINRLNSLFSNLKSEEQKLKESLEKQKSEDDLFIEGFKTLCKNFIDPKMQEFRRMLRENGFGCKISFNEEIKSGLGINSQTNIKLQISRNVDSNFYANDKFPHIMFVADKNLKRIVVHQDTIFQNGIGIAALKEQNYTLKTLDEESVEKEILESIENILVNK</sequence>
<dbReference type="Proteomes" id="UP000269076">
    <property type="component" value="Chromosome"/>
</dbReference>
<dbReference type="AlphaFoldDB" id="A0A3G6N3K3"/>
<gene>
    <name evidence="2" type="ORF">EG340_05335</name>
</gene>
<organism evidence="2 3">
    <name type="scientific">Chryseobacterium indoltheticum</name>
    <dbReference type="NCBI Taxonomy" id="254"/>
    <lineage>
        <taxon>Bacteria</taxon>
        <taxon>Pseudomonadati</taxon>
        <taxon>Bacteroidota</taxon>
        <taxon>Flavobacteriia</taxon>
        <taxon>Flavobacteriales</taxon>
        <taxon>Weeksellaceae</taxon>
        <taxon>Chryseobacterium group</taxon>
        <taxon>Chryseobacterium</taxon>
    </lineage>
</organism>
<proteinExistence type="predicted"/>